<proteinExistence type="predicted"/>
<feature type="domain" description="DUF6311" evidence="2">
    <location>
        <begin position="27"/>
        <end position="425"/>
    </location>
</feature>
<dbReference type="RefSeq" id="WP_206722350.1">
    <property type="nucleotide sequence ID" value="NZ_CP071090.1"/>
</dbReference>
<feature type="transmembrane region" description="Helical" evidence="1">
    <location>
        <begin position="111"/>
        <end position="128"/>
    </location>
</feature>
<evidence type="ECO:0000313" key="4">
    <source>
        <dbReference type="EMBL" id="QSQ20770.1"/>
    </source>
</evidence>
<organism evidence="4 5">
    <name type="scientific">Pyxidicoccus parkwayensis</name>
    <dbReference type="NCBI Taxonomy" id="2813578"/>
    <lineage>
        <taxon>Bacteria</taxon>
        <taxon>Pseudomonadati</taxon>
        <taxon>Myxococcota</taxon>
        <taxon>Myxococcia</taxon>
        <taxon>Myxococcales</taxon>
        <taxon>Cystobacterineae</taxon>
        <taxon>Myxococcaceae</taxon>
        <taxon>Pyxidicoccus</taxon>
    </lineage>
</organism>
<feature type="transmembrane region" description="Helical" evidence="1">
    <location>
        <begin position="338"/>
        <end position="357"/>
    </location>
</feature>
<dbReference type="InterPro" id="IPR058671">
    <property type="entry name" value="DUF6311_C"/>
</dbReference>
<dbReference type="Pfam" id="PF19830">
    <property type="entry name" value="DUF6311"/>
    <property type="match status" value="1"/>
</dbReference>
<evidence type="ECO:0000259" key="2">
    <source>
        <dbReference type="Pfam" id="PF19830"/>
    </source>
</evidence>
<feature type="transmembrane region" description="Helical" evidence="1">
    <location>
        <begin position="301"/>
        <end position="318"/>
    </location>
</feature>
<keyword evidence="1" id="KW-1133">Transmembrane helix</keyword>
<feature type="transmembrane region" description="Helical" evidence="1">
    <location>
        <begin position="383"/>
        <end position="401"/>
    </location>
</feature>
<evidence type="ECO:0000313" key="5">
    <source>
        <dbReference type="Proteomes" id="UP000662747"/>
    </source>
</evidence>
<dbReference type="Pfam" id="PF25853">
    <property type="entry name" value="DUF6311_C"/>
    <property type="match status" value="1"/>
</dbReference>
<evidence type="ECO:0000256" key="1">
    <source>
        <dbReference type="SAM" id="Phobius"/>
    </source>
</evidence>
<dbReference type="InterPro" id="IPR046278">
    <property type="entry name" value="DUF6311"/>
</dbReference>
<feature type="transmembrane region" description="Helical" evidence="1">
    <location>
        <begin position="200"/>
        <end position="225"/>
    </location>
</feature>
<dbReference type="EMBL" id="CP071090">
    <property type="protein sequence ID" value="QSQ20770.1"/>
    <property type="molecule type" value="Genomic_DNA"/>
</dbReference>
<sequence length="576" mass="63650">MSSSAVVTENASPHHWERWGPWLGAGLGFLWFLALGGAAALDPTNLDSVGGGDHAQHVLGWLHFRNAPWRFPLGSTPSLLYPLSGSVAYTDSNPWVSLLLKPFSRWLPRDFQFIGPWFALCWALQGWMGVKLLECLTPGLWRRLLGASLFIMSPVLIHRTGHDTLCAHWLLLGMLWLHLRPRADTRAAWRDVGGALALNVLAAGVHPYLVVMVFTLTVALLYTLVARERRLSWRAGGMALAGVLGAVGLLFVVFGYVGQRAGLGGPPSFGDFGADVLTLINPQGMSKLVPDLPVGPGQYEGFGYLGTGGLALAGVLLFKPSRWWTRAREELRAHRPLVLAVLALALLAISTVVRVAGQKVLSMRGLTQALLPLLAPFRASGRFIWVLDYALLTAILALVTWRWRERPRVVTGLLLGAALLQFVDTDDLWWRGRFHGEPWPRLTAPQWEQVDPFYRHVVLYPPAIHDWKEPCAEQSFPENAYVRFGDLAYRKGMTTNSMYLARFDAAKLKAVCEALRADVSEGRFATDTLYVVDAKEVAAFQRPEAGLTCGVLDGYTVCVAAKEGRFREALMNRESP</sequence>
<keyword evidence="1" id="KW-0812">Transmembrane</keyword>
<feature type="transmembrane region" description="Helical" evidence="1">
    <location>
        <begin position="140"/>
        <end position="157"/>
    </location>
</feature>
<protein>
    <recommendedName>
        <fullName evidence="6">Glycosyltransferase RgtA/B/C/D-like domain-containing protein</fullName>
    </recommendedName>
</protein>
<name>A0ABX7NTC6_9BACT</name>
<accession>A0ABX7NTC6</accession>
<reference evidence="4 5" key="1">
    <citation type="submission" date="2021-02" db="EMBL/GenBank/DDBJ databases">
        <title>De Novo genome assembly of isolated myxobacteria.</title>
        <authorList>
            <person name="Stevens D.C."/>
        </authorList>
    </citation>
    <scope>NUCLEOTIDE SEQUENCE [LARGE SCALE GENOMIC DNA]</scope>
    <source>
        <strain evidence="5">SCPEA02</strain>
    </source>
</reference>
<gene>
    <name evidence="4" type="ORF">JY651_36905</name>
</gene>
<feature type="transmembrane region" description="Helical" evidence="1">
    <location>
        <begin position="237"/>
        <end position="257"/>
    </location>
</feature>
<evidence type="ECO:0008006" key="6">
    <source>
        <dbReference type="Google" id="ProtNLM"/>
    </source>
</evidence>
<keyword evidence="5" id="KW-1185">Reference proteome</keyword>
<dbReference type="Proteomes" id="UP000662747">
    <property type="component" value="Chromosome"/>
</dbReference>
<keyword evidence="1" id="KW-0472">Membrane</keyword>
<feature type="transmembrane region" description="Helical" evidence="1">
    <location>
        <begin position="20"/>
        <end position="41"/>
    </location>
</feature>
<feature type="domain" description="DUF6311" evidence="3">
    <location>
        <begin position="446"/>
        <end position="559"/>
    </location>
</feature>
<evidence type="ECO:0000259" key="3">
    <source>
        <dbReference type="Pfam" id="PF25853"/>
    </source>
</evidence>